<organism evidence="3 4">
    <name type="scientific">Dipteronia dyeriana</name>
    <dbReference type="NCBI Taxonomy" id="168575"/>
    <lineage>
        <taxon>Eukaryota</taxon>
        <taxon>Viridiplantae</taxon>
        <taxon>Streptophyta</taxon>
        <taxon>Embryophyta</taxon>
        <taxon>Tracheophyta</taxon>
        <taxon>Spermatophyta</taxon>
        <taxon>Magnoliopsida</taxon>
        <taxon>eudicotyledons</taxon>
        <taxon>Gunneridae</taxon>
        <taxon>Pentapetalae</taxon>
        <taxon>rosids</taxon>
        <taxon>malvids</taxon>
        <taxon>Sapindales</taxon>
        <taxon>Sapindaceae</taxon>
        <taxon>Hippocastanoideae</taxon>
        <taxon>Acereae</taxon>
        <taxon>Dipteronia</taxon>
    </lineage>
</organism>
<sequence>MVFSIPLIAKTTLLCLFIISVLLDHFTPVSQFMENKPAAAAESSTTVANLLPLDPVEEVPSPPWPLIDDENVVAMTEKSYTNYIDKKSGVVLFFYDSNCPTCKKLAPEYAAASNMLKADEAVTFEMVDAYESAGKLFIPHYPTMCALFLK</sequence>
<accession>A0AAD9TEE5</accession>
<proteinExistence type="predicted"/>
<gene>
    <name evidence="3" type="ORF">Ddye_028775</name>
</gene>
<dbReference type="InterPro" id="IPR036249">
    <property type="entry name" value="Thioredoxin-like_sf"/>
</dbReference>
<feature type="domain" description="Thioredoxin" evidence="2">
    <location>
        <begin position="53"/>
        <end position="150"/>
    </location>
</feature>
<dbReference type="PROSITE" id="PS00194">
    <property type="entry name" value="THIOREDOXIN_1"/>
    <property type="match status" value="1"/>
</dbReference>
<dbReference type="CDD" id="cd02961">
    <property type="entry name" value="PDI_a_family"/>
    <property type="match status" value="1"/>
</dbReference>
<dbReference type="Proteomes" id="UP001280121">
    <property type="component" value="Unassembled WGS sequence"/>
</dbReference>
<feature type="signal peptide" evidence="1">
    <location>
        <begin position="1"/>
        <end position="31"/>
    </location>
</feature>
<evidence type="ECO:0000313" key="3">
    <source>
        <dbReference type="EMBL" id="KAK2633983.1"/>
    </source>
</evidence>
<dbReference type="PROSITE" id="PS51352">
    <property type="entry name" value="THIOREDOXIN_2"/>
    <property type="match status" value="1"/>
</dbReference>
<name>A0AAD9TEE5_9ROSI</name>
<dbReference type="InterPro" id="IPR013766">
    <property type="entry name" value="Thioredoxin_domain"/>
</dbReference>
<evidence type="ECO:0000256" key="1">
    <source>
        <dbReference type="SAM" id="SignalP"/>
    </source>
</evidence>
<dbReference type="Pfam" id="PF00085">
    <property type="entry name" value="Thioredoxin"/>
    <property type="match status" value="1"/>
</dbReference>
<dbReference type="EMBL" id="JANJYI010000009">
    <property type="protein sequence ID" value="KAK2633983.1"/>
    <property type="molecule type" value="Genomic_DNA"/>
</dbReference>
<dbReference type="AlphaFoldDB" id="A0AAD9TEE5"/>
<evidence type="ECO:0000313" key="4">
    <source>
        <dbReference type="Proteomes" id="UP001280121"/>
    </source>
</evidence>
<feature type="chain" id="PRO_5041981335" description="Thioredoxin domain-containing protein" evidence="1">
    <location>
        <begin position="32"/>
        <end position="150"/>
    </location>
</feature>
<reference evidence="3" key="1">
    <citation type="journal article" date="2023" name="Plant J.">
        <title>Genome sequences and population genomics provide insights into the demographic history, inbreeding, and mutation load of two 'living fossil' tree species of Dipteronia.</title>
        <authorList>
            <person name="Feng Y."/>
            <person name="Comes H.P."/>
            <person name="Chen J."/>
            <person name="Zhu S."/>
            <person name="Lu R."/>
            <person name="Zhang X."/>
            <person name="Li P."/>
            <person name="Qiu J."/>
            <person name="Olsen K.M."/>
            <person name="Qiu Y."/>
        </authorList>
    </citation>
    <scope>NUCLEOTIDE SEQUENCE</scope>
    <source>
        <strain evidence="3">KIB01</strain>
    </source>
</reference>
<comment type="caution">
    <text evidence="3">The sequence shown here is derived from an EMBL/GenBank/DDBJ whole genome shotgun (WGS) entry which is preliminary data.</text>
</comment>
<protein>
    <recommendedName>
        <fullName evidence="2">Thioredoxin domain-containing protein</fullName>
    </recommendedName>
</protein>
<dbReference type="SUPFAM" id="SSF52833">
    <property type="entry name" value="Thioredoxin-like"/>
    <property type="match status" value="1"/>
</dbReference>
<keyword evidence="4" id="KW-1185">Reference proteome</keyword>
<keyword evidence="1" id="KW-0732">Signal</keyword>
<evidence type="ECO:0000259" key="2">
    <source>
        <dbReference type="PROSITE" id="PS51352"/>
    </source>
</evidence>
<dbReference type="Gene3D" id="3.40.30.10">
    <property type="entry name" value="Glutaredoxin"/>
    <property type="match status" value="1"/>
</dbReference>
<dbReference type="InterPro" id="IPR017937">
    <property type="entry name" value="Thioredoxin_CS"/>
</dbReference>